<dbReference type="Proteomes" id="UP000298049">
    <property type="component" value="Chromosome"/>
</dbReference>
<sequence>MPEWMKHFYVICVVTTLWTWFFLLGLRSDYYQDWTWLAQLVFVDVLPLFAMILLSKGLILLFKSYGLARSSLIVAFYFSVPFFLYDYAYLVAYKDHGAEYLFNYWYLTGFSLLPWIVFPIRARLMSRR</sequence>
<keyword evidence="1" id="KW-0472">Membrane</keyword>
<accession>A0A4P7XG69</accession>
<dbReference type="EMBL" id="CP031093">
    <property type="protein sequence ID" value="QCF25946.1"/>
    <property type="molecule type" value="Genomic_DNA"/>
</dbReference>
<reference evidence="2 3" key="1">
    <citation type="submission" date="2018-07" db="EMBL/GenBank/DDBJ databases">
        <title>Marsedoiliclastica nanhaica gen. nov. sp. nov., a novel marine hydrocarbonoclastic bacterium isolated from an in-situ enriched hydrocarbon-degrading consortium in deep-sea sediment.</title>
        <authorList>
            <person name="Dong C."/>
            <person name="Ma T."/>
            <person name="Liu R."/>
            <person name="Shao Z."/>
        </authorList>
    </citation>
    <scope>NUCLEOTIDE SEQUENCE [LARGE SCALE GENOMIC DNA]</scope>
    <source>
        <strain evidence="3">soil36-7</strain>
    </source>
</reference>
<dbReference type="KEGG" id="hmi:soil367_08445"/>
<feature type="transmembrane region" description="Helical" evidence="1">
    <location>
        <begin position="104"/>
        <end position="122"/>
    </location>
</feature>
<keyword evidence="3" id="KW-1185">Reference proteome</keyword>
<keyword evidence="1" id="KW-1133">Transmembrane helix</keyword>
<name>A0A4P7XG69_9ALTE</name>
<evidence type="ECO:0000256" key="1">
    <source>
        <dbReference type="SAM" id="Phobius"/>
    </source>
</evidence>
<evidence type="ECO:0000313" key="2">
    <source>
        <dbReference type="EMBL" id="QCF25946.1"/>
    </source>
</evidence>
<gene>
    <name evidence="2" type="ORF">soil367_08445</name>
</gene>
<feature type="transmembrane region" description="Helical" evidence="1">
    <location>
        <begin position="66"/>
        <end position="84"/>
    </location>
</feature>
<proteinExistence type="predicted"/>
<organism evidence="2 3">
    <name type="scientific">Hydrocarboniclastica marina</name>
    <dbReference type="NCBI Taxonomy" id="2259620"/>
    <lineage>
        <taxon>Bacteria</taxon>
        <taxon>Pseudomonadati</taxon>
        <taxon>Pseudomonadota</taxon>
        <taxon>Gammaproteobacteria</taxon>
        <taxon>Alteromonadales</taxon>
        <taxon>Alteromonadaceae</taxon>
        <taxon>Hydrocarboniclastica</taxon>
    </lineage>
</organism>
<keyword evidence="1" id="KW-0812">Transmembrane</keyword>
<dbReference type="AlphaFoldDB" id="A0A4P7XG69"/>
<feature type="transmembrane region" description="Helical" evidence="1">
    <location>
        <begin position="7"/>
        <end position="24"/>
    </location>
</feature>
<feature type="transmembrane region" description="Helical" evidence="1">
    <location>
        <begin position="36"/>
        <end position="54"/>
    </location>
</feature>
<dbReference type="RefSeq" id="WP_136548670.1">
    <property type="nucleotide sequence ID" value="NZ_CP031093.1"/>
</dbReference>
<evidence type="ECO:0000313" key="3">
    <source>
        <dbReference type="Proteomes" id="UP000298049"/>
    </source>
</evidence>
<protein>
    <submittedName>
        <fullName evidence="2">Uncharacterized protein</fullName>
    </submittedName>
</protein>
<dbReference type="OrthoDB" id="7064561at2"/>